<gene>
    <name evidence="1" type="ORF">PsorP6_001800</name>
</gene>
<sequence length="74" mass="8069">MITSPLDVCESTMLYAKVHVQVDLPCAQYHSGSVDKSECRKTFARRGAVGRRFAIVALPVDVTAAIASTSDLQW</sequence>
<dbReference type="EMBL" id="CM047580">
    <property type="protein sequence ID" value="KAI9921337.1"/>
    <property type="molecule type" value="Genomic_DNA"/>
</dbReference>
<protein>
    <submittedName>
        <fullName evidence="1">Uncharacterized protein</fullName>
    </submittedName>
</protein>
<reference evidence="1 2" key="1">
    <citation type="journal article" date="2022" name="bioRxiv">
        <title>The genome of the oomycete Peronosclerospora sorghi, a cosmopolitan pathogen of maize and sorghum, is inflated with dispersed pseudogenes.</title>
        <authorList>
            <person name="Fletcher K."/>
            <person name="Martin F."/>
            <person name="Isakeit T."/>
            <person name="Cavanaugh K."/>
            <person name="Magill C."/>
            <person name="Michelmore R."/>
        </authorList>
    </citation>
    <scope>NUCLEOTIDE SEQUENCE [LARGE SCALE GENOMIC DNA]</scope>
    <source>
        <strain evidence="1">P6</strain>
    </source>
</reference>
<dbReference type="Proteomes" id="UP001163321">
    <property type="component" value="Chromosome 1"/>
</dbReference>
<keyword evidence="2" id="KW-1185">Reference proteome</keyword>
<proteinExistence type="predicted"/>
<name>A0ACC0WRG7_9STRA</name>
<accession>A0ACC0WRG7</accession>
<comment type="caution">
    <text evidence="1">The sequence shown here is derived from an EMBL/GenBank/DDBJ whole genome shotgun (WGS) entry which is preliminary data.</text>
</comment>
<evidence type="ECO:0000313" key="1">
    <source>
        <dbReference type="EMBL" id="KAI9921337.1"/>
    </source>
</evidence>
<evidence type="ECO:0000313" key="2">
    <source>
        <dbReference type="Proteomes" id="UP001163321"/>
    </source>
</evidence>
<organism evidence="1 2">
    <name type="scientific">Peronosclerospora sorghi</name>
    <dbReference type="NCBI Taxonomy" id="230839"/>
    <lineage>
        <taxon>Eukaryota</taxon>
        <taxon>Sar</taxon>
        <taxon>Stramenopiles</taxon>
        <taxon>Oomycota</taxon>
        <taxon>Peronosporomycetes</taxon>
        <taxon>Peronosporales</taxon>
        <taxon>Peronosporaceae</taxon>
        <taxon>Peronosclerospora</taxon>
    </lineage>
</organism>